<name>A0AAU9UBW6_EUPED</name>
<keyword evidence="2" id="KW-1185">Reference proteome</keyword>
<dbReference type="Proteomes" id="UP001153954">
    <property type="component" value="Unassembled WGS sequence"/>
</dbReference>
<organism evidence="1 2">
    <name type="scientific">Euphydryas editha</name>
    <name type="common">Edith's checkerspot</name>
    <dbReference type="NCBI Taxonomy" id="104508"/>
    <lineage>
        <taxon>Eukaryota</taxon>
        <taxon>Metazoa</taxon>
        <taxon>Ecdysozoa</taxon>
        <taxon>Arthropoda</taxon>
        <taxon>Hexapoda</taxon>
        <taxon>Insecta</taxon>
        <taxon>Pterygota</taxon>
        <taxon>Neoptera</taxon>
        <taxon>Endopterygota</taxon>
        <taxon>Lepidoptera</taxon>
        <taxon>Glossata</taxon>
        <taxon>Ditrysia</taxon>
        <taxon>Papilionoidea</taxon>
        <taxon>Nymphalidae</taxon>
        <taxon>Nymphalinae</taxon>
        <taxon>Euphydryas</taxon>
    </lineage>
</organism>
<comment type="caution">
    <text evidence="1">The sequence shown here is derived from an EMBL/GenBank/DDBJ whole genome shotgun (WGS) entry which is preliminary data.</text>
</comment>
<sequence>MIFIIISHHIQKR</sequence>
<evidence type="ECO:0000313" key="1">
    <source>
        <dbReference type="EMBL" id="CAH2095302.1"/>
    </source>
</evidence>
<gene>
    <name evidence="1" type="ORF">EEDITHA_LOCUS10771</name>
</gene>
<evidence type="ECO:0000313" key="2">
    <source>
        <dbReference type="Proteomes" id="UP001153954"/>
    </source>
</evidence>
<accession>A0AAU9UBW6</accession>
<reference evidence="1" key="1">
    <citation type="submission" date="2022-03" db="EMBL/GenBank/DDBJ databases">
        <authorList>
            <person name="Tunstrom K."/>
        </authorList>
    </citation>
    <scope>NUCLEOTIDE SEQUENCE</scope>
</reference>
<protein>
    <submittedName>
        <fullName evidence="1">Uncharacterized protein</fullName>
    </submittedName>
</protein>
<proteinExistence type="predicted"/>
<dbReference type="EMBL" id="CAKOGL010000015">
    <property type="protein sequence ID" value="CAH2095302.1"/>
    <property type="molecule type" value="Genomic_DNA"/>
</dbReference>